<dbReference type="SUPFAM" id="SSF52540">
    <property type="entry name" value="P-loop containing nucleoside triphosphate hydrolases"/>
    <property type="match status" value="1"/>
</dbReference>
<dbReference type="InterPro" id="IPR037219">
    <property type="entry name" value="Peptidase_M41-like"/>
</dbReference>
<keyword evidence="3" id="KW-0378">Hydrolase</keyword>
<dbReference type="InterPro" id="IPR003593">
    <property type="entry name" value="AAA+_ATPase"/>
</dbReference>
<dbReference type="HOGENOM" id="CLU_000688_20_0_5"/>
<keyword evidence="3" id="KW-0645">Protease</keyword>
<dbReference type="PANTHER" id="PTHR23076:SF97">
    <property type="entry name" value="ATP-DEPENDENT ZINC METALLOPROTEASE YME1L1"/>
    <property type="match status" value="1"/>
</dbReference>
<dbReference type="RefSeq" id="WP_014765455.1">
    <property type="nucleotide sequence ID" value="NC_018000.1"/>
</dbReference>
<keyword evidence="1" id="KW-0067">ATP-binding</keyword>
<dbReference type="GO" id="GO:0006508">
    <property type="term" value="P:proteolysis"/>
    <property type="evidence" value="ECO:0007669"/>
    <property type="project" value="UniProtKB-KW"/>
</dbReference>
<proteinExistence type="inferred from homology"/>
<comment type="similarity">
    <text evidence="1">Belongs to the AAA ATPase family.</text>
</comment>
<dbReference type="GO" id="GO:0030163">
    <property type="term" value="P:protein catabolic process"/>
    <property type="evidence" value="ECO:0007669"/>
    <property type="project" value="TreeGrafter"/>
</dbReference>
<dbReference type="InterPro" id="IPR027417">
    <property type="entry name" value="P-loop_NTPase"/>
</dbReference>
<evidence type="ECO:0000313" key="4">
    <source>
        <dbReference type="Proteomes" id="UP000006180"/>
    </source>
</evidence>
<dbReference type="AlphaFoldDB" id="I3XBS6"/>
<evidence type="ECO:0000256" key="1">
    <source>
        <dbReference type="RuleBase" id="RU003651"/>
    </source>
</evidence>
<dbReference type="GO" id="GO:0004222">
    <property type="term" value="F:metalloendopeptidase activity"/>
    <property type="evidence" value="ECO:0007669"/>
    <property type="project" value="InterPro"/>
</dbReference>
<dbReference type="Gene3D" id="3.40.50.300">
    <property type="entry name" value="P-loop containing nucleotide triphosphate hydrolases"/>
    <property type="match status" value="1"/>
</dbReference>
<dbReference type="GO" id="GO:0016887">
    <property type="term" value="F:ATP hydrolysis activity"/>
    <property type="evidence" value="ECO:0007669"/>
    <property type="project" value="InterPro"/>
</dbReference>
<dbReference type="InterPro" id="IPR000642">
    <property type="entry name" value="Peptidase_M41"/>
</dbReference>
<dbReference type="Gene3D" id="1.10.8.60">
    <property type="match status" value="1"/>
</dbReference>
<dbReference type="InterPro" id="IPR003960">
    <property type="entry name" value="ATPase_AAA_CS"/>
</dbReference>
<dbReference type="PROSITE" id="PS00674">
    <property type="entry name" value="AAA"/>
    <property type="match status" value="1"/>
</dbReference>
<dbReference type="Gene3D" id="1.20.58.760">
    <property type="entry name" value="Peptidase M41"/>
    <property type="match status" value="1"/>
</dbReference>
<organism evidence="3 4">
    <name type="scientific">Sinorhizobium fredii (strain USDA 257)</name>
    <dbReference type="NCBI Taxonomy" id="1185652"/>
    <lineage>
        <taxon>Bacteria</taxon>
        <taxon>Pseudomonadati</taxon>
        <taxon>Pseudomonadota</taxon>
        <taxon>Alphaproteobacteria</taxon>
        <taxon>Hyphomicrobiales</taxon>
        <taxon>Rhizobiaceae</taxon>
        <taxon>Sinorhizobium/Ensifer group</taxon>
        <taxon>Sinorhizobium</taxon>
    </lineage>
</organism>
<gene>
    <name evidence="3" type="primary">ftsH1</name>
    <name evidence="3" type="ORF">USDA257_c47970</name>
</gene>
<dbReference type="KEGG" id="sfd:USDA257_c47970"/>
<dbReference type="PATRIC" id="fig|1185652.3.peg.4977"/>
<reference evidence="3 4" key="1">
    <citation type="journal article" date="2012" name="J. Bacteriol.">
        <title>Complete genome sequence of the broad-host-range strain Sinorhizobium fredii USDA257.</title>
        <authorList>
            <person name="Schuldes J."/>
            <person name="Rodriguez Orbegoso M."/>
            <person name="Schmeisser C."/>
            <person name="Krishnan H.B."/>
            <person name="Daniel R."/>
            <person name="Streit W.R."/>
        </authorList>
    </citation>
    <scope>NUCLEOTIDE SEQUENCE [LARGE SCALE GENOMIC DNA]</scope>
    <source>
        <strain evidence="3 4">USDA 257</strain>
    </source>
</reference>
<dbReference type="GO" id="GO:0005886">
    <property type="term" value="C:plasma membrane"/>
    <property type="evidence" value="ECO:0007669"/>
    <property type="project" value="TreeGrafter"/>
</dbReference>
<protein>
    <submittedName>
        <fullName evidence="3">ATP-dependent zinc metalloprotease FtsH</fullName>
        <ecNumber evidence="3">3.4.24.-</ecNumber>
    </submittedName>
</protein>
<dbReference type="Proteomes" id="UP000006180">
    <property type="component" value="Chromosome"/>
</dbReference>
<dbReference type="Pfam" id="PF01434">
    <property type="entry name" value="Peptidase_M41"/>
    <property type="match status" value="1"/>
</dbReference>
<evidence type="ECO:0000313" key="3">
    <source>
        <dbReference type="EMBL" id="AFL53332.1"/>
    </source>
</evidence>
<dbReference type="PANTHER" id="PTHR23076">
    <property type="entry name" value="METALLOPROTEASE M41 FTSH"/>
    <property type="match status" value="1"/>
</dbReference>
<keyword evidence="3" id="KW-0482">Metalloprotease</keyword>
<accession>I3XBS6</accession>
<dbReference type="EMBL" id="CP003563">
    <property type="protein sequence ID" value="AFL53332.1"/>
    <property type="molecule type" value="Genomic_DNA"/>
</dbReference>
<evidence type="ECO:0000259" key="2">
    <source>
        <dbReference type="SMART" id="SM00382"/>
    </source>
</evidence>
<dbReference type="GO" id="GO:0005524">
    <property type="term" value="F:ATP binding"/>
    <property type="evidence" value="ECO:0007669"/>
    <property type="project" value="UniProtKB-KW"/>
</dbReference>
<dbReference type="EC" id="3.4.24.-" evidence="3"/>
<dbReference type="CDD" id="cd19481">
    <property type="entry name" value="RecA-like_protease"/>
    <property type="match status" value="1"/>
</dbReference>
<name>I3XBS6_SINF2</name>
<dbReference type="SMART" id="SM00382">
    <property type="entry name" value="AAA"/>
    <property type="match status" value="1"/>
</dbReference>
<keyword evidence="1" id="KW-0547">Nucleotide-binding</keyword>
<dbReference type="STRING" id="1185652.USDA257_c47970"/>
<dbReference type="InterPro" id="IPR003959">
    <property type="entry name" value="ATPase_AAA_core"/>
</dbReference>
<dbReference type="Pfam" id="PF00004">
    <property type="entry name" value="AAA"/>
    <property type="match status" value="1"/>
</dbReference>
<sequence>MSFRDTTKREESRNLAVTAVVFALRRQLRPFLRRQHLSFAILLHVPEPEDGFIYEEASRLLFRAGGGCNDDGEDMAAVHGSYSLDTAPWQIVSKMKRFRQTIICHDGHRSVNADVRMMLDAEIDLLPPTAAHFVAAARTFPGFTLSYGDAEFLAAQPLRRVRLATYRARPMARVIKNLTTLSTREEEQPFPVSKPAGIRLETLAGFGEAKQWGLELVRDLNDWREGKIKWEDIDQGILLSGPPGVGKTMYAQALANSCEATLFLASAARWQSEGHLGDMLKAMRKLFASAAKSRPSIVFLDEFDAFGSRNVGEGGYNHDYKRQVINGLLECLAPSEGREGVIVIGATNDSDAIDPALLRSGRLEREIRIPLPDLDARVAIMRHHLGAHDDLDLLVSMKHTKGWSGADLAKLARDSRRVSRRRGGDRVVIEDIEAAMPARRDFTDDERFRIAVHEVGHAMVGVILQPGNLESLCIDVSRPIDDKRLELGGTDFKSVFPLMPVKEDFLSRITILLGGMVAEQIALGGHSTSVGGSAASDLAQATRLATMMEMLFGFGESLIAEAYNERTIPRLHRVDPAANRAVKARLEACRQRAVKLLEPKREALRSIARILADEVEMTAERFSELLQGDEATVRGNVVGEVPRGRSTP</sequence>
<dbReference type="SUPFAM" id="SSF140990">
    <property type="entry name" value="FtsH protease domain-like"/>
    <property type="match status" value="1"/>
</dbReference>
<feature type="domain" description="AAA+ ATPase" evidence="2">
    <location>
        <begin position="233"/>
        <end position="373"/>
    </location>
</feature>
<dbReference type="GO" id="GO:0004176">
    <property type="term" value="F:ATP-dependent peptidase activity"/>
    <property type="evidence" value="ECO:0007669"/>
    <property type="project" value="InterPro"/>
</dbReference>
<dbReference type="eggNOG" id="COG0465">
    <property type="taxonomic scope" value="Bacteria"/>
</dbReference>